<evidence type="ECO:0000313" key="2">
    <source>
        <dbReference type="EMBL" id="RZS43199.1"/>
    </source>
</evidence>
<dbReference type="EMBL" id="SGWQ01000002">
    <property type="protein sequence ID" value="RZS43199.1"/>
    <property type="molecule type" value="Genomic_DNA"/>
</dbReference>
<comment type="caution">
    <text evidence="2">The sequence shown here is derived from an EMBL/GenBank/DDBJ whole genome shotgun (WGS) entry which is preliminary data.</text>
</comment>
<accession>A0A4Q7L142</accession>
<dbReference type="InterPro" id="IPR043917">
    <property type="entry name" value="DUF5753"/>
</dbReference>
<dbReference type="InterPro" id="IPR010982">
    <property type="entry name" value="Lambda_DNA-bd_dom_sf"/>
</dbReference>
<dbReference type="GO" id="GO:0003677">
    <property type="term" value="F:DNA binding"/>
    <property type="evidence" value="ECO:0007669"/>
    <property type="project" value="InterPro"/>
</dbReference>
<reference evidence="2 3" key="1">
    <citation type="submission" date="2019-02" db="EMBL/GenBank/DDBJ databases">
        <title>Genomic Encyclopedia of Type Strains, Phase IV (KMG-IV): sequencing the most valuable type-strain genomes for metagenomic binning, comparative biology and taxonomic classification.</title>
        <authorList>
            <person name="Goeker M."/>
        </authorList>
    </citation>
    <scope>NUCLEOTIDE SEQUENCE [LARGE SCALE GENOMIC DNA]</scope>
    <source>
        <strain evidence="2 3">DSM 101727</strain>
    </source>
</reference>
<feature type="domain" description="HTH cro/C1-type" evidence="1">
    <location>
        <begin position="16"/>
        <end position="70"/>
    </location>
</feature>
<dbReference type="OrthoDB" id="3436020at2"/>
<dbReference type="Proteomes" id="UP000294257">
    <property type="component" value="Unassembled WGS sequence"/>
</dbReference>
<dbReference type="SUPFAM" id="SSF47413">
    <property type="entry name" value="lambda repressor-like DNA-binding domains"/>
    <property type="match status" value="1"/>
</dbReference>
<evidence type="ECO:0000259" key="1">
    <source>
        <dbReference type="PROSITE" id="PS50943"/>
    </source>
</evidence>
<organism evidence="2 3">
    <name type="scientific">Herbihabitans rhizosphaerae</name>
    <dbReference type="NCBI Taxonomy" id="1872711"/>
    <lineage>
        <taxon>Bacteria</taxon>
        <taxon>Bacillati</taxon>
        <taxon>Actinomycetota</taxon>
        <taxon>Actinomycetes</taxon>
        <taxon>Pseudonocardiales</taxon>
        <taxon>Pseudonocardiaceae</taxon>
        <taxon>Herbihabitans</taxon>
    </lineage>
</organism>
<dbReference type="CDD" id="cd00093">
    <property type="entry name" value="HTH_XRE"/>
    <property type="match status" value="1"/>
</dbReference>
<dbReference type="RefSeq" id="WP_130343081.1">
    <property type="nucleotide sequence ID" value="NZ_SGWQ01000002.1"/>
</dbReference>
<dbReference type="SMART" id="SM00530">
    <property type="entry name" value="HTH_XRE"/>
    <property type="match status" value="1"/>
</dbReference>
<dbReference type="InterPro" id="IPR001387">
    <property type="entry name" value="Cro/C1-type_HTH"/>
</dbReference>
<dbReference type="AlphaFoldDB" id="A0A4Q7L142"/>
<proteinExistence type="predicted"/>
<sequence length="297" mass="33162">MGARQTVERRQLGLSLKRHRVARGRSQADVGKLIGQSDSRISKVEDGSATLSPAQLERVLDYLDVRGGERDTLLELGARARRRQRRSAKESHEYRAYADTLPGSFQRLADMEAEAAAICCYGAGVVPGLLQSPSYIRAVTSACDGVFWPTSEIEVENRFAFRRERQIKVLEAQTSKKLEFVVAEEALDVDDDTTVMREQLEHLLYLVKQHQRITIQVLKRGMSLRNPVANGGIVVLDFAGSAPRVAFASTAYGPSTYHDDEEDTAAMLRAFRKVQRLARDPADTATLIRRKLQENSS</sequence>
<dbReference type="Gene3D" id="1.10.260.40">
    <property type="entry name" value="lambda repressor-like DNA-binding domains"/>
    <property type="match status" value="1"/>
</dbReference>
<keyword evidence="3" id="KW-1185">Reference proteome</keyword>
<dbReference type="Pfam" id="PF19054">
    <property type="entry name" value="DUF5753"/>
    <property type="match status" value="1"/>
</dbReference>
<gene>
    <name evidence="2" type="ORF">EV193_102178</name>
</gene>
<protein>
    <submittedName>
        <fullName evidence="2">Helix-turn-helix protein</fullName>
    </submittedName>
</protein>
<dbReference type="Pfam" id="PF13560">
    <property type="entry name" value="HTH_31"/>
    <property type="match status" value="1"/>
</dbReference>
<name>A0A4Q7L142_9PSEU</name>
<dbReference type="PROSITE" id="PS50943">
    <property type="entry name" value="HTH_CROC1"/>
    <property type="match status" value="1"/>
</dbReference>
<evidence type="ECO:0000313" key="3">
    <source>
        <dbReference type="Proteomes" id="UP000294257"/>
    </source>
</evidence>